<gene>
    <name evidence="3" type="ORF">CGCSCA2_v015008</name>
</gene>
<dbReference type="EMBL" id="QPMT01000122">
    <property type="protein sequence ID" value="KAF4840558.1"/>
    <property type="molecule type" value="Genomic_DNA"/>
</dbReference>
<dbReference type="InterPro" id="IPR029063">
    <property type="entry name" value="SAM-dependent_MTases_sf"/>
</dbReference>
<dbReference type="Gene3D" id="3.40.50.150">
    <property type="entry name" value="Vaccinia Virus protein VP39"/>
    <property type="match status" value="1"/>
</dbReference>
<evidence type="ECO:0000256" key="2">
    <source>
        <dbReference type="SAM" id="MobiDB-lite"/>
    </source>
</evidence>
<feature type="region of interest" description="Disordered" evidence="2">
    <location>
        <begin position="1"/>
        <end position="109"/>
    </location>
</feature>
<name>A0A9P5EHG1_COLSI</name>
<keyword evidence="4" id="KW-1185">Reference proteome</keyword>
<dbReference type="OrthoDB" id="2013972at2759"/>
<comment type="similarity">
    <text evidence="1">Belongs to the methyltransferase superfamily. LaeA methyltransferase family.</text>
</comment>
<evidence type="ECO:0000313" key="3">
    <source>
        <dbReference type="EMBL" id="KAF4840558.1"/>
    </source>
</evidence>
<dbReference type="GO" id="GO:0008168">
    <property type="term" value="F:methyltransferase activity"/>
    <property type="evidence" value="ECO:0007669"/>
    <property type="project" value="TreeGrafter"/>
</dbReference>
<sequence>MTDSNSDAPATPAAPTTTAARTSQTPPPASPQATTSPKTQTPPVATRDSTASPTQTSPGPSAATATPASRAGPVARTVPPEIDPETVGEPGPIEPNDAANATDDDGLTIDDRLSTYTESLTSSVIDYPEEFGRRYHAYRPGSYNFPNDEGESDRLDLFHSMVVKTIGYRLFLAPVDPGKTHRILDVGTGTGIWAIEAAELFPDAEIYGNDLSAIQPGWVPPNVRFEIDDVESAWMDDRSYDFIHSRYMACSLKDWPTYMRRVYDALNPNGWAEFSDMSVLYGCDDGTLKEEHSLMKWDRLFMEACDKLGTEHSPGPKLDAWVRQQPYKNVRSYHFKIPLGPWAKDPHNQDLGWNNLAQTIEGLDAFTLKLFIGVLGWTREEVIVLLAQVRKELKSRPFTFHAYINWYVVYGQKVVAEEN</sequence>
<evidence type="ECO:0000313" key="4">
    <source>
        <dbReference type="Proteomes" id="UP000711996"/>
    </source>
</evidence>
<dbReference type="PANTHER" id="PTHR43591:SF24">
    <property type="entry name" value="2-METHOXY-6-POLYPRENYL-1,4-BENZOQUINOL METHYLASE, MITOCHONDRIAL"/>
    <property type="match status" value="1"/>
</dbReference>
<dbReference type="SUPFAM" id="SSF53335">
    <property type="entry name" value="S-adenosyl-L-methionine-dependent methyltransferases"/>
    <property type="match status" value="1"/>
</dbReference>
<feature type="compositionally biased region" description="Low complexity" evidence="2">
    <location>
        <begin position="49"/>
        <end position="73"/>
    </location>
</feature>
<dbReference type="CDD" id="cd02440">
    <property type="entry name" value="AdoMet_MTases"/>
    <property type="match status" value="1"/>
</dbReference>
<dbReference type="Proteomes" id="UP000711996">
    <property type="component" value="Unassembled WGS sequence"/>
</dbReference>
<feature type="compositionally biased region" description="Low complexity" evidence="2">
    <location>
        <begin position="8"/>
        <end position="24"/>
    </location>
</feature>
<accession>A0A9P5EHG1</accession>
<comment type="caution">
    <text evidence="3">The sequence shown here is derived from an EMBL/GenBank/DDBJ whole genome shotgun (WGS) entry which is preliminary data.</text>
</comment>
<protein>
    <submittedName>
        <fullName evidence="3">Secondary metabolism regulator LAE1</fullName>
    </submittedName>
</protein>
<dbReference type="AlphaFoldDB" id="A0A9P5EHG1"/>
<organism evidence="3 4">
    <name type="scientific">Colletotrichum siamense</name>
    <name type="common">Anthracnose fungus</name>
    <dbReference type="NCBI Taxonomy" id="690259"/>
    <lineage>
        <taxon>Eukaryota</taxon>
        <taxon>Fungi</taxon>
        <taxon>Dikarya</taxon>
        <taxon>Ascomycota</taxon>
        <taxon>Pezizomycotina</taxon>
        <taxon>Sordariomycetes</taxon>
        <taxon>Hypocreomycetidae</taxon>
        <taxon>Glomerellales</taxon>
        <taxon>Glomerellaceae</taxon>
        <taxon>Colletotrichum</taxon>
        <taxon>Colletotrichum gloeosporioides species complex</taxon>
    </lineage>
</organism>
<dbReference type="PANTHER" id="PTHR43591">
    <property type="entry name" value="METHYLTRANSFERASE"/>
    <property type="match status" value="1"/>
</dbReference>
<proteinExistence type="inferred from homology"/>
<reference evidence="3" key="1">
    <citation type="submission" date="2019-06" db="EMBL/GenBank/DDBJ databases">
        <authorList>
            <person name="Gan P."/>
            <person name="Shirasu K."/>
        </authorList>
    </citation>
    <scope>NUCLEOTIDE SEQUENCE [LARGE SCALE GENOMIC DNA]</scope>
    <source>
        <strain evidence="3">CAD2</strain>
    </source>
</reference>
<evidence type="ECO:0000256" key="1">
    <source>
        <dbReference type="ARBA" id="ARBA00038158"/>
    </source>
</evidence>
<dbReference type="Pfam" id="PF13489">
    <property type="entry name" value="Methyltransf_23"/>
    <property type="match status" value="1"/>
</dbReference>